<dbReference type="InterPro" id="IPR038653">
    <property type="entry name" value="Put_CMD_sf"/>
</dbReference>
<dbReference type="Gene3D" id="2.60.120.890">
    <property type="entry name" value="BT2081, beta-jelly-roll domain"/>
    <property type="match status" value="1"/>
</dbReference>
<sequence length="323" mass="35901">MDMNTNKLTKWSLLALSLAAAGNIQAQERVVPLRYGDMNQWITRQIEESGIIGGHTKLLYEIGPTRSVEGNLPYSNEGGSPWGTSNVMAKVMGVVKTNTTVFPDKRDEGFCVRMETHIESVKVLGLLNISVLAAGSIYLGDMQEPITGTKNAEQNMNWGIPFQERPKALRYDYRVKLSGENDRIRLTGFSRKSKVEGKDCAITICLLQQRYEDVDGQITAKRVGTLVIRYDSSTSGWMNGCTYDILYGDITNHPDYDAETMGLRHVDYARNSKGENVLVKEIGWAESTAVPTHLMLQFSSSHGGAFVGSPGNTFWIDNVQLVY</sequence>
<reference evidence="2" key="1">
    <citation type="journal article" date="2012" name="PLoS ONE">
        <title>Gene sets for utilization of primary and secondary nutrition supplies in the distal gut of endangered iberian lynx.</title>
        <authorList>
            <person name="Alcaide M."/>
            <person name="Messina E."/>
            <person name="Richter M."/>
            <person name="Bargiela R."/>
            <person name="Peplies J."/>
            <person name="Huws S.A."/>
            <person name="Newbold C.J."/>
            <person name="Golyshin P.N."/>
            <person name="Simon M.A."/>
            <person name="Lopez G."/>
            <person name="Yakimov M.M."/>
            <person name="Ferrer M."/>
        </authorList>
    </citation>
    <scope>NUCLEOTIDE SEQUENCE</scope>
</reference>
<gene>
    <name evidence="2" type="ORF">EVA_21304</name>
</gene>
<evidence type="ECO:0000313" key="2">
    <source>
        <dbReference type="EMBL" id="EJW90590.1"/>
    </source>
</evidence>
<protein>
    <recommendedName>
        <fullName evidence="1">Putative carbohydrate metabolism domain-containing protein</fullName>
    </recommendedName>
</protein>
<organism evidence="2">
    <name type="scientific">gut metagenome</name>
    <dbReference type="NCBI Taxonomy" id="749906"/>
    <lineage>
        <taxon>unclassified sequences</taxon>
        <taxon>metagenomes</taxon>
        <taxon>organismal metagenomes</taxon>
    </lineage>
</organism>
<evidence type="ECO:0000259" key="1">
    <source>
        <dbReference type="Pfam" id="PF13201"/>
    </source>
</evidence>
<proteinExistence type="predicted"/>
<dbReference type="Pfam" id="PF13201">
    <property type="entry name" value="PCMD"/>
    <property type="match status" value="1"/>
</dbReference>
<dbReference type="InterPro" id="IPR025112">
    <property type="entry name" value="PCMD"/>
</dbReference>
<dbReference type="AlphaFoldDB" id="J9BSS7"/>
<dbReference type="EMBL" id="AMCI01008745">
    <property type="protein sequence ID" value="EJW90590.1"/>
    <property type="molecule type" value="Genomic_DNA"/>
</dbReference>
<comment type="caution">
    <text evidence="2">The sequence shown here is derived from an EMBL/GenBank/DDBJ whole genome shotgun (WGS) entry which is preliminary data.</text>
</comment>
<feature type="domain" description="Putative carbohydrate metabolism" evidence="1">
    <location>
        <begin position="80"/>
        <end position="181"/>
    </location>
</feature>
<name>J9BSS7_9ZZZZ</name>
<accession>J9BSS7</accession>